<protein>
    <submittedName>
        <fullName evidence="2">Uncharacterized protein</fullName>
    </submittedName>
</protein>
<comment type="caution">
    <text evidence="2">The sequence shown here is derived from an EMBL/GenBank/DDBJ whole genome shotgun (WGS) entry which is preliminary data.</text>
</comment>
<reference evidence="2 3" key="1">
    <citation type="submission" date="2024-02" db="EMBL/GenBank/DDBJ databases">
        <title>Rhodopirellula caenicola NBRC 110016.</title>
        <authorList>
            <person name="Ichikawa N."/>
            <person name="Katano-Makiyama Y."/>
            <person name="Hidaka K."/>
        </authorList>
    </citation>
    <scope>NUCLEOTIDE SEQUENCE [LARGE SCALE GENOMIC DNA]</scope>
    <source>
        <strain evidence="2 3">NBRC 110016</strain>
    </source>
</reference>
<proteinExistence type="predicted"/>
<dbReference type="Proteomes" id="UP001416858">
    <property type="component" value="Unassembled WGS sequence"/>
</dbReference>
<name>A0ABP9VR55_9BACT</name>
<accession>A0ABP9VR55</accession>
<keyword evidence="1" id="KW-0680">Restriction system</keyword>
<sequence>MWKAYSQLQTYNDEISDLLAYNVALVISDVLTARVGSLTANQERFIPWETIKNEDDRPLLECQLEKVVRGVFDPELFLDYMRSFVLFEDDERLADQKDRRVPDVPLSW</sequence>
<dbReference type="CDD" id="cd22332">
    <property type="entry name" value="HsdR_N"/>
    <property type="match status" value="1"/>
</dbReference>
<keyword evidence="3" id="KW-1185">Reference proteome</keyword>
<evidence type="ECO:0000313" key="2">
    <source>
        <dbReference type="EMBL" id="GAA5506703.1"/>
    </source>
</evidence>
<dbReference type="Gene3D" id="3.90.1570.50">
    <property type="match status" value="1"/>
</dbReference>
<gene>
    <name evidence="2" type="ORF">Rcae01_02156</name>
</gene>
<dbReference type="PANTHER" id="PTHR30195:SF15">
    <property type="entry name" value="TYPE I RESTRICTION ENZYME HINDI ENDONUCLEASE SUBUNIT"/>
    <property type="match status" value="1"/>
</dbReference>
<evidence type="ECO:0000256" key="1">
    <source>
        <dbReference type="ARBA" id="ARBA00022747"/>
    </source>
</evidence>
<dbReference type="EMBL" id="BAABRO010000003">
    <property type="protein sequence ID" value="GAA5506703.1"/>
    <property type="molecule type" value="Genomic_DNA"/>
</dbReference>
<dbReference type="InterPro" id="IPR051268">
    <property type="entry name" value="Type-I_R_enzyme_R_subunit"/>
</dbReference>
<evidence type="ECO:0000313" key="3">
    <source>
        <dbReference type="Proteomes" id="UP001416858"/>
    </source>
</evidence>
<organism evidence="2 3">
    <name type="scientific">Novipirellula caenicola</name>
    <dbReference type="NCBI Taxonomy" id="1536901"/>
    <lineage>
        <taxon>Bacteria</taxon>
        <taxon>Pseudomonadati</taxon>
        <taxon>Planctomycetota</taxon>
        <taxon>Planctomycetia</taxon>
        <taxon>Pirellulales</taxon>
        <taxon>Pirellulaceae</taxon>
        <taxon>Novipirellula</taxon>
    </lineage>
</organism>
<dbReference type="PANTHER" id="PTHR30195">
    <property type="entry name" value="TYPE I SITE-SPECIFIC DEOXYRIBONUCLEASE PROTEIN SUBUNIT M AND R"/>
    <property type="match status" value="1"/>
</dbReference>